<dbReference type="PROSITE" id="PS51014">
    <property type="entry name" value="COBK_CBIJ"/>
    <property type="match status" value="1"/>
</dbReference>
<comment type="caution">
    <text evidence="4">The sequence shown here is derived from an EMBL/GenBank/DDBJ whole genome shotgun (WGS) entry which is preliminary data.</text>
</comment>
<dbReference type="RefSeq" id="WP_131574817.1">
    <property type="nucleotide sequence ID" value="NZ_CBCSAJ010000046.1"/>
</dbReference>
<comment type="pathway">
    <text evidence="1">Cofactor biosynthesis; adenosylcobalamin biosynthesis.</text>
</comment>
<keyword evidence="2" id="KW-0169">Cobalamin biosynthesis</keyword>
<dbReference type="GO" id="GO:0016491">
    <property type="term" value="F:oxidoreductase activity"/>
    <property type="evidence" value="ECO:0007669"/>
    <property type="project" value="UniProtKB-KW"/>
</dbReference>
<dbReference type="EC" id="1.3.1.106" evidence="4"/>
<reference evidence="5" key="1">
    <citation type="journal article" date="2019" name="Int. J. Syst. Evol. Microbiol.">
        <title>The Global Catalogue of Microorganisms (GCM) 10K type strain sequencing project: providing services to taxonomists for standard genome sequencing and annotation.</title>
        <authorList>
            <consortium name="The Broad Institute Genomics Platform"/>
            <consortium name="The Broad Institute Genome Sequencing Center for Infectious Disease"/>
            <person name="Wu L."/>
            <person name="Ma J."/>
        </authorList>
    </citation>
    <scope>NUCLEOTIDE SEQUENCE [LARGE SCALE GENOMIC DNA]</scope>
    <source>
        <strain evidence="5">CCM 8875</strain>
    </source>
</reference>
<dbReference type="InterPro" id="IPR003723">
    <property type="entry name" value="Precorrin-6x_reduct"/>
</dbReference>
<evidence type="ECO:0000256" key="2">
    <source>
        <dbReference type="ARBA" id="ARBA00022573"/>
    </source>
</evidence>
<evidence type="ECO:0000313" key="5">
    <source>
        <dbReference type="Proteomes" id="UP001597302"/>
    </source>
</evidence>
<evidence type="ECO:0000256" key="1">
    <source>
        <dbReference type="ARBA" id="ARBA00004953"/>
    </source>
</evidence>
<gene>
    <name evidence="4" type="ORF">ACFQ5P_01135</name>
</gene>
<dbReference type="PANTHER" id="PTHR36925:SF1">
    <property type="entry name" value="COBALT-PRECORRIN-6A REDUCTASE"/>
    <property type="match status" value="1"/>
</dbReference>
<name>A0ABW4DTE4_9RHOB</name>
<protein>
    <submittedName>
        <fullName evidence="4">Cobalt-precorrin-6A reductase</fullName>
        <ecNumber evidence="4">1.3.1.106</ecNumber>
    </submittedName>
</protein>
<keyword evidence="3 4" id="KW-0560">Oxidoreductase</keyword>
<accession>A0ABW4DTE4</accession>
<evidence type="ECO:0000313" key="4">
    <source>
        <dbReference type="EMBL" id="MFD1479888.1"/>
    </source>
</evidence>
<dbReference type="NCBIfam" id="TIGR00715">
    <property type="entry name" value="precor6x_red"/>
    <property type="match status" value="1"/>
</dbReference>
<dbReference type="EMBL" id="JBHTOQ010000003">
    <property type="protein sequence ID" value="MFD1479888.1"/>
    <property type="molecule type" value="Genomic_DNA"/>
</dbReference>
<dbReference type="Proteomes" id="UP001597302">
    <property type="component" value="Unassembled WGS sequence"/>
</dbReference>
<sequence length="248" mass="26089">MRVLLLGGTTEASRMAQLLADAGVDAVFSYAGRTAAPVAQPLAVRIGGFGGPEGLAAWLRDRRISHVIDATHPFAAQISRNAQIACAAQGIALLVLQRPEWRAGPGDRWTHVPDIAGAVAALPPDPARVFLAIGKQTLTPFAALPHDWLLRLVDPPETVPLPRAQVVIARGPFDPEGDRTLMAAHRITHLVAKNSGGAGASAKLQAARELGVQVVMIDRPAMSGADVVATPQQALDWLHQTAPTLRGA</sequence>
<dbReference type="NCBIfam" id="NF005968">
    <property type="entry name" value="PRK08057.1-2"/>
    <property type="match status" value="1"/>
</dbReference>
<evidence type="ECO:0000256" key="3">
    <source>
        <dbReference type="ARBA" id="ARBA00023002"/>
    </source>
</evidence>
<proteinExistence type="predicted"/>
<dbReference type="PANTHER" id="PTHR36925">
    <property type="entry name" value="COBALT-PRECORRIN-6A REDUCTASE"/>
    <property type="match status" value="1"/>
</dbReference>
<dbReference type="Pfam" id="PF02571">
    <property type="entry name" value="CbiJ"/>
    <property type="match status" value="1"/>
</dbReference>
<keyword evidence="5" id="KW-1185">Reference proteome</keyword>
<organism evidence="4 5">
    <name type="scientific">Paracoccus nototheniae</name>
    <dbReference type="NCBI Taxonomy" id="2489002"/>
    <lineage>
        <taxon>Bacteria</taxon>
        <taxon>Pseudomonadati</taxon>
        <taxon>Pseudomonadota</taxon>
        <taxon>Alphaproteobacteria</taxon>
        <taxon>Rhodobacterales</taxon>
        <taxon>Paracoccaceae</taxon>
        <taxon>Paracoccus</taxon>
    </lineage>
</organism>